<feature type="binding site" evidence="6">
    <location>
        <position position="417"/>
    </location>
    <ligand>
        <name>(S)-malate</name>
        <dbReference type="ChEBI" id="CHEBI:15589"/>
    </ligand>
</feature>
<evidence type="ECO:0000259" key="10">
    <source>
        <dbReference type="SMART" id="SM01274"/>
    </source>
</evidence>
<feature type="binding site" evidence="6">
    <location>
        <position position="162"/>
    </location>
    <ligand>
        <name>(S)-malate</name>
        <dbReference type="ChEBI" id="CHEBI:15589"/>
    </ligand>
</feature>
<dbReference type="InterPro" id="IPR001891">
    <property type="entry name" value="Malic_OxRdtase"/>
</dbReference>
<evidence type="ECO:0000256" key="7">
    <source>
        <dbReference type="PIRSR" id="PIRSR000106-3"/>
    </source>
</evidence>
<dbReference type="GO" id="GO:0051287">
    <property type="term" value="F:NAD binding"/>
    <property type="evidence" value="ECO:0007669"/>
    <property type="project" value="InterPro"/>
</dbReference>
<dbReference type="InterPro" id="IPR012301">
    <property type="entry name" value="Malic_N_dom"/>
</dbReference>
<dbReference type="SUPFAM" id="SSF51735">
    <property type="entry name" value="NAD(P)-binding Rossmann-fold domains"/>
    <property type="match status" value="1"/>
</dbReference>
<dbReference type="PANTHER" id="PTHR23406">
    <property type="entry name" value="MALIC ENZYME-RELATED"/>
    <property type="match status" value="1"/>
</dbReference>
<dbReference type="Pfam" id="PF03949">
    <property type="entry name" value="Malic_M"/>
    <property type="match status" value="1"/>
</dbReference>
<feature type="active site" description="Proton acceptor" evidence="5">
    <location>
        <position position="180"/>
    </location>
</feature>
<dbReference type="GO" id="GO:0006108">
    <property type="term" value="P:malate metabolic process"/>
    <property type="evidence" value="ECO:0007669"/>
    <property type="project" value="TreeGrafter"/>
</dbReference>
<dbReference type="SUPFAM" id="SSF53223">
    <property type="entry name" value="Aminoacid dehydrogenase-like, N-terminal domain"/>
    <property type="match status" value="1"/>
</dbReference>
<feature type="domain" description="Malic enzyme N-terminal" evidence="10">
    <location>
        <begin position="86"/>
        <end position="267"/>
    </location>
</feature>
<feature type="domain" description="Malic enzyme NAD-binding" evidence="9">
    <location>
        <begin position="277"/>
        <end position="530"/>
    </location>
</feature>
<dbReference type="InterPro" id="IPR012302">
    <property type="entry name" value="Malic_NAD-bd"/>
</dbReference>
<evidence type="ECO:0000313" key="11">
    <source>
        <dbReference type="EMBL" id="JAS13985.1"/>
    </source>
</evidence>
<evidence type="ECO:0000256" key="3">
    <source>
        <dbReference type="ARBA" id="ARBA00022723"/>
    </source>
</evidence>
<evidence type="ECO:0000256" key="6">
    <source>
        <dbReference type="PIRSR" id="PIRSR000106-2"/>
    </source>
</evidence>
<evidence type="ECO:0000256" key="4">
    <source>
        <dbReference type="ARBA" id="ARBA00023002"/>
    </source>
</evidence>
<reference evidence="11" key="1">
    <citation type="submission" date="2015-12" db="EMBL/GenBank/DDBJ databases">
        <title>De novo transcriptome assembly of four potential Pierce s Disease insect vectors from Arizona vineyards.</title>
        <authorList>
            <person name="Tassone E.E."/>
        </authorList>
    </citation>
    <scope>NUCLEOTIDE SEQUENCE</scope>
</reference>
<keyword evidence="4 8" id="KW-0560">Oxidoreductase</keyword>
<evidence type="ECO:0000256" key="5">
    <source>
        <dbReference type="PIRSR" id="PIRSR000106-1"/>
    </source>
</evidence>
<dbReference type="SMART" id="SM00919">
    <property type="entry name" value="Malic_M"/>
    <property type="match status" value="1"/>
</dbReference>
<dbReference type="PROSITE" id="PS00331">
    <property type="entry name" value="MALIC_ENZYMES"/>
    <property type="match status" value="1"/>
</dbReference>
<evidence type="ECO:0000256" key="1">
    <source>
        <dbReference type="ARBA" id="ARBA00001936"/>
    </source>
</evidence>
<comment type="cofactor">
    <cofactor evidence="1">
        <name>Mn(2+)</name>
        <dbReference type="ChEBI" id="CHEBI:29035"/>
    </cofactor>
</comment>
<dbReference type="NCBIfam" id="NF010052">
    <property type="entry name" value="PRK13529.1"/>
    <property type="match status" value="1"/>
</dbReference>
<dbReference type="Gene3D" id="3.40.50.10380">
    <property type="entry name" value="Malic enzyme, N-terminal domain"/>
    <property type="match status" value="1"/>
</dbReference>
<feature type="active site" description="Proton donor" evidence="5">
    <location>
        <position position="109"/>
    </location>
</feature>
<dbReference type="GO" id="GO:0005739">
    <property type="term" value="C:mitochondrion"/>
    <property type="evidence" value="ECO:0007669"/>
    <property type="project" value="TreeGrafter"/>
</dbReference>
<comment type="cofactor">
    <cofactor evidence="7">
        <name>Mg(2+)</name>
        <dbReference type="ChEBI" id="CHEBI:18420"/>
    </cofactor>
    <cofactor evidence="7">
        <name>Mn(2+)</name>
        <dbReference type="ChEBI" id="CHEBI:29035"/>
    </cofactor>
    <text evidence="7">Divalent metal cations. Prefers magnesium or manganese.</text>
</comment>
<proteinExistence type="inferred from homology"/>
<comment type="similarity">
    <text evidence="2 8">Belongs to the malic enzymes family.</text>
</comment>
<organism evidence="11">
    <name type="scientific">Clastoptera arizonana</name>
    <name type="common">Arizona spittle bug</name>
    <dbReference type="NCBI Taxonomy" id="38151"/>
    <lineage>
        <taxon>Eukaryota</taxon>
        <taxon>Metazoa</taxon>
        <taxon>Ecdysozoa</taxon>
        <taxon>Arthropoda</taxon>
        <taxon>Hexapoda</taxon>
        <taxon>Insecta</taxon>
        <taxon>Pterygota</taxon>
        <taxon>Neoptera</taxon>
        <taxon>Paraneoptera</taxon>
        <taxon>Hemiptera</taxon>
        <taxon>Auchenorrhyncha</taxon>
        <taxon>Cercopoidea</taxon>
        <taxon>Clastopteridae</taxon>
        <taxon>Clastoptera</taxon>
    </lineage>
</organism>
<dbReference type="InterPro" id="IPR015884">
    <property type="entry name" value="Malic_enzyme_CS"/>
</dbReference>
<feature type="binding site" evidence="7">
    <location>
        <position position="253"/>
    </location>
    <ligand>
        <name>a divalent metal cation</name>
        <dbReference type="ChEBI" id="CHEBI:60240"/>
    </ligand>
</feature>
<dbReference type="InterPro" id="IPR046346">
    <property type="entry name" value="Aminoacid_DH-like_N_sf"/>
</dbReference>
<dbReference type="EMBL" id="GEDC01023313">
    <property type="protein sequence ID" value="JAS13985.1"/>
    <property type="molecule type" value="Transcribed_RNA"/>
</dbReference>
<dbReference type="InterPro" id="IPR036291">
    <property type="entry name" value="NAD(P)-bd_dom_sf"/>
</dbReference>
<dbReference type="GO" id="GO:0046872">
    <property type="term" value="F:metal ion binding"/>
    <property type="evidence" value="ECO:0007669"/>
    <property type="project" value="UniProtKB-KW"/>
</dbReference>
<dbReference type="Gene3D" id="3.40.50.720">
    <property type="entry name" value="NAD(P)-binding Rossmann-like Domain"/>
    <property type="match status" value="1"/>
</dbReference>
<evidence type="ECO:0000256" key="2">
    <source>
        <dbReference type="ARBA" id="ARBA00008785"/>
    </source>
</evidence>
<accession>A0A1B6CKV6</accession>
<gene>
    <name evidence="11" type="ORF">g.7195</name>
</gene>
<dbReference type="GO" id="GO:0004473">
    <property type="term" value="F:malate dehydrogenase (decarboxylating) (NADP+) activity"/>
    <property type="evidence" value="ECO:0007669"/>
    <property type="project" value="TreeGrafter"/>
</dbReference>
<dbReference type="Pfam" id="PF00390">
    <property type="entry name" value="malic"/>
    <property type="match status" value="1"/>
</dbReference>
<dbReference type="PANTHER" id="PTHR23406:SF90">
    <property type="entry name" value="MALIC ENZYME-RELATED"/>
    <property type="match status" value="1"/>
</dbReference>
<keyword evidence="3 7" id="KW-0479">Metal-binding</keyword>
<dbReference type="FunFam" id="3.40.50.10380:FF:000004">
    <property type="entry name" value="Malic enzyme"/>
    <property type="match status" value="1"/>
</dbReference>
<dbReference type="CDD" id="cd05312">
    <property type="entry name" value="NAD_bind_1_malic_enz"/>
    <property type="match status" value="1"/>
</dbReference>
<dbReference type="FunFam" id="3.40.50.720:FF:000060">
    <property type="entry name" value="Malic enzyme"/>
    <property type="match status" value="1"/>
</dbReference>
<dbReference type="PIRSF" id="PIRSF000106">
    <property type="entry name" value="ME"/>
    <property type="match status" value="1"/>
</dbReference>
<name>A0A1B6CKV6_9HEMI</name>
<feature type="binding site" evidence="6">
    <location>
        <position position="461"/>
    </location>
    <ligand>
        <name>(S)-malate</name>
        <dbReference type="ChEBI" id="CHEBI:15589"/>
    </ligand>
</feature>
<evidence type="ECO:0000256" key="8">
    <source>
        <dbReference type="RuleBase" id="RU003426"/>
    </source>
</evidence>
<dbReference type="SMART" id="SM01274">
    <property type="entry name" value="malic"/>
    <property type="match status" value="1"/>
</dbReference>
<sequence length="568" mass="64169">MAGEYNTILSDELYVSTVLIRGSDYLRNGRYSKGLAFKIEERQAFGFHGMLPPKVYSQKLQLELCLMNFERYTKDLDKYEYLITLLQSNETLFYKFAFDNIETVLPILYTPTVGLVCQMYTSMYKYPAGLYITVKDRGNIYKVLQNWPESDVKAIVVTDGERILGLGDLGAQGMGIPVGKLMLYTILGRLNPQYCLPITLDVGTNNQKLLDDPYYIGIREKRIVGEEYNEFIEEFLSAVIRSFSRKTLIQFEDFSTVNAFQILEKYKHDYCVFNDDIQGTASVVLSGLITANKVTTGGHQLSNNTFLFIGSGSANVGIAELLIWTMMSESCSEEQALSKIYLTDSKGLLVKSRSDLSTIKKRFAKDIKPMKDLVKIIKHIKPTMLIGATGAGPLFTPDVIKEMAKLNRRPIIFALSNPTSKSECTAEDAIKYTDGKVLFASGSPFEPVKYKGKTYHTRQSNNAYIFPGIALAATTVQICNFPEELFHLAAKSLSKHVHEHDIQQGSLYPLIKEMHNISLEMATDLSKMAYKIGIAAERPEPPDLKSFIRAHLYQTTYKMSLQVFPWRK</sequence>
<feature type="binding site" evidence="7">
    <location>
        <position position="252"/>
    </location>
    <ligand>
        <name>a divalent metal cation</name>
        <dbReference type="ChEBI" id="CHEBI:60240"/>
    </ligand>
</feature>
<protein>
    <recommendedName>
        <fullName evidence="8">Malic enzyme</fullName>
    </recommendedName>
</protein>
<dbReference type="PRINTS" id="PR00072">
    <property type="entry name" value="MALOXRDTASE"/>
</dbReference>
<dbReference type="InterPro" id="IPR037062">
    <property type="entry name" value="Malic_N_dom_sf"/>
</dbReference>
<dbReference type="AlphaFoldDB" id="A0A1B6CKV6"/>
<feature type="binding site" evidence="7">
    <location>
        <position position="276"/>
    </location>
    <ligand>
        <name>a divalent metal cation</name>
        <dbReference type="ChEBI" id="CHEBI:60240"/>
    </ligand>
</feature>
<evidence type="ECO:0000259" key="9">
    <source>
        <dbReference type="SMART" id="SM00919"/>
    </source>
</evidence>